<accession>A0A7W8CQA2</accession>
<feature type="compositionally biased region" description="Basic and acidic residues" evidence="1">
    <location>
        <begin position="156"/>
        <end position="167"/>
    </location>
</feature>
<dbReference type="SUPFAM" id="SSF47413">
    <property type="entry name" value="lambda repressor-like DNA-binding domains"/>
    <property type="match status" value="1"/>
</dbReference>
<dbReference type="Pfam" id="PF13413">
    <property type="entry name" value="HTH_25"/>
    <property type="match status" value="1"/>
</dbReference>
<dbReference type="SMART" id="SM00530">
    <property type="entry name" value="HTH_XRE"/>
    <property type="match status" value="1"/>
</dbReference>
<keyword evidence="2" id="KW-1133">Transmembrane helix</keyword>
<evidence type="ECO:0000256" key="2">
    <source>
        <dbReference type="SAM" id="Phobius"/>
    </source>
</evidence>
<dbReference type="InterPro" id="IPR050400">
    <property type="entry name" value="Bact_Cytoskel_RodZ"/>
</dbReference>
<feature type="region of interest" description="Disordered" evidence="1">
    <location>
        <begin position="81"/>
        <end position="108"/>
    </location>
</feature>
<dbReference type="AlphaFoldDB" id="A0A7W8CQA2"/>
<evidence type="ECO:0000313" key="5">
    <source>
        <dbReference type="Proteomes" id="UP000525923"/>
    </source>
</evidence>
<dbReference type="Gene3D" id="1.10.260.40">
    <property type="entry name" value="lambda repressor-like DNA-binding domains"/>
    <property type="match status" value="1"/>
</dbReference>
<reference evidence="4 5" key="1">
    <citation type="submission" date="2020-08" db="EMBL/GenBank/DDBJ databases">
        <title>Genomic Encyclopedia of Type Strains, Phase IV (KMG-IV): sequencing the most valuable type-strain genomes for metagenomic binning, comparative biology and taxonomic classification.</title>
        <authorList>
            <person name="Goeker M."/>
        </authorList>
    </citation>
    <scope>NUCLEOTIDE SEQUENCE [LARGE SCALE GENOMIC DNA]</scope>
    <source>
        <strain evidence="4 5">DSM 15895</strain>
    </source>
</reference>
<feature type="transmembrane region" description="Helical" evidence="2">
    <location>
        <begin position="116"/>
        <end position="133"/>
    </location>
</feature>
<dbReference type="EMBL" id="JACHHE010000001">
    <property type="protein sequence ID" value="MBB5178874.1"/>
    <property type="molecule type" value="Genomic_DNA"/>
</dbReference>
<organism evidence="4 5">
    <name type="scientific">Planococcus koreensis</name>
    <dbReference type="NCBI Taxonomy" id="112331"/>
    <lineage>
        <taxon>Bacteria</taxon>
        <taxon>Bacillati</taxon>
        <taxon>Bacillota</taxon>
        <taxon>Bacilli</taxon>
        <taxon>Bacillales</taxon>
        <taxon>Caryophanaceae</taxon>
        <taxon>Planococcus</taxon>
    </lineage>
</organism>
<keyword evidence="2" id="KW-0812">Transmembrane</keyword>
<proteinExistence type="predicted"/>
<dbReference type="PANTHER" id="PTHR34475">
    <property type="match status" value="1"/>
</dbReference>
<dbReference type="PANTHER" id="PTHR34475:SF1">
    <property type="entry name" value="CYTOSKELETON PROTEIN RODZ"/>
    <property type="match status" value="1"/>
</dbReference>
<keyword evidence="2" id="KW-0472">Membrane</keyword>
<sequence length="291" mass="31669">MSELGNRLKEARIAKGYSLEDLQDVTKIQKRYLAGIEEGNHSMMPGPFYARAFIKQYAEAVGLDANDLLEQHKGEIPAPAKEEVRTTMVPPTPSRRQTFAKNSSRSSGMGEMMPKVIVALFIVVIIGVAWVFYQSLGTNDTAEEVPEETGVPYEEPADKDAAPAEEEKAAEEEPAEEAPAEPAEPEASIKVEGTEGETTTYAFSGPDKREMIVKANGASWVAATDQDQKAIFPAVTMQPDDSETVDVTNLKQIRLRLGAAPNMSISINGQPVKISEKPITQNIVIQFSAAE</sequence>
<dbReference type="GO" id="GO:0003677">
    <property type="term" value="F:DNA binding"/>
    <property type="evidence" value="ECO:0007669"/>
    <property type="project" value="InterPro"/>
</dbReference>
<evidence type="ECO:0000313" key="4">
    <source>
        <dbReference type="EMBL" id="MBB5178874.1"/>
    </source>
</evidence>
<feature type="compositionally biased region" description="Acidic residues" evidence="1">
    <location>
        <begin position="168"/>
        <end position="179"/>
    </location>
</feature>
<dbReference type="Pfam" id="PF13464">
    <property type="entry name" value="RodZ_C"/>
    <property type="match status" value="1"/>
</dbReference>
<evidence type="ECO:0000256" key="1">
    <source>
        <dbReference type="SAM" id="MobiDB-lite"/>
    </source>
</evidence>
<dbReference type="Proteomes" id="UP000525923">
    <property type="component" value="Unassembled WGS sequence"/>
</dbReference>
<gene>
    <name evidence="4" type="ORF">HNQ44_000296</name>
</gene>
<feature type="domain" description="HTH cro/C1-type" evidence="3">
    <location>
        <begin position="8"/>
        <end position="68"/>
    </location>
</feature>
<keyword evidence="5" id="KW-1185">Reference proteome</keyword>
<dbReference type="InterPro" id="IPR025194">
    <property type="entry name" value="RodZ-like_C"/>
</dbReference>
<dbReference type="InterPro" id="IPR001387">
    <property type="entry name" value="Cro/C1-type_HTH"/>
</dbReference>
<dbReference type="OrthoDB" id="9797543at2"/>
<dbReference type="PROSITE" id="PS50943">
    <property type="entry name" value="HTH_CROC1"/>
    <property type="match status" value="1"/>
</dbReference>
<feature type="region of interest" description="Disordered" evidence="1">
    <location>
        <begin position="143"/>
        <end position="205"/>
    </location>
</feature>
<dbReference type="CDD" id="cd00093">
    <property type="entry name" value="HTH_XRE"/>
    <property type="match status" value="1"/>
</dbReference>
<name>A0A7W8CQA2_9BACL</name>
<feature type="compositionally biased region" description="Polar residues" evidence="1">
    <location>
        <begin position="94"/>
        <end position="107"/>
    </location>
</feature>
<comment type="caution">
    <text evidence="4">The sequence shown here is derived from an EMBL/GenBank/DDBJ whole genome shotgun (WGS) entry which is preliminary data.</text>
</comment>
<dbReference type="InterPro" id="IPR010982">
    <property type="entry name" value="Lambda_DNA-bd_dom_sf"/>
</dbReference>
<dbReference type="RefSeq" id="WP_135505270.1">
    <property type="nucleotide sequence ID" value="NZ_JACHHE010000001.1"/>
</dbReference>
<protein>
    <submittedName>
        <fullName evidence="4">Cytoskeletal protein RodZ</fullName>
    </submittedName>
</protein>
<evidence type="ECO:0000259" key="3">
    <source>
        <dbReference type="PROSITE" id="PS50943"/>
    </source>
</evidence>